<reference evidence="7 8" key="1">
    <citation type="submission" date="2018-08" db="EMBL/GenBank/DDBJ databases">
        <title>A genome reference for cultivated species of the human gut microbiota.</title>
        <authorList>
            <person name="Zou Y."/>
            <person name="Xue W."/>
            <person name="Luo G."/>
        </authorList>
    </citation>
    <scope>NUCLEOTIDE SEQUENCE [LARGE SCALE GENOMIC DNA]</scope>
    <source>
        <strain evidence="6 8">AM22-21LB</strain>
        <strain evidence="5 7">AM37-1AC</strain>
        <strain evidence="4 9">AM43-11</strain>
    </source>
</reference>
<dbReference type="EMBL" id="QSHO01000001">
    <property type="protein sequence ID" value="RHC20950.1"/>
    <property type="molecule type" value="Genomic_DNA"/>
</dbReference>
<keyword evidence="4" id="KW-0966">Cell projection</keyword>
<evidence type="ECO:0000313" key="7">
    <source>
        <dbReference type="Proteomes" id="UP000283513"/>
    </source>
</evidence>
<comment type="caution">
    <text evidence="4">The sequence shown here is derived from an EMBL/GenBank/DDBJ whole genome shotgun (WGS) entry which is preliminary data.</text>
</comment>
<evidence type="ECO:0000313" key="2">
    <source>
        <dbReference type="EMBL" id="MTR84565.1"/>
    </source>
</evidence>
<dbReference type="EMBL" id="QRID01000002">
    <property type="protein sequence ID" value="RHG30429.1"/>
    <property type="molecule type" value="Genomic_DNA"/>
</dbReference>
<gene>
    <name evidence="6" type="ORF">DW264_02925</name>
    <name evidence="5" type="ORF">DW856_01710</name>
    <name evidence="4" type="ORF">DW927_02645</name>
    <name evidence="3" type="ORF">GCK47_06755</name>
    <name evidence="2" type="ORF">GMD50_05715</name>
</gene>
<dbReference type="Proteomes" id="UP000479531">
    <property type="component" value="Unassembled WGS sequence"/>
</dbReference>
<evidence type="ECO:0000313" key="10">
    <source>
        <dbReference type="Proteomes" id="UP000478483"/>
    </source>
</evidence>
<evidence type="ECO:0000313" key="11">
    <source>
        <dbReference type="Proteomes" id="UP000479531"/>
    </source>
</evidence>
<dbReference type="Pfam" id="PF12945">
    <property type="entry name" value="PilZNR"/>
    <property type="match status" value="1"/>
</dbReference>
<protein>
    <submittedName>
        <fullName evidence="4">Flagellar brake protein</fullName>
    </submittedName>
</protein>
<dbReference type="Proteomes" id="UP000478483">
    <property type="component" value="Unassembled WGS sequence"/>
</dbReference>
<evidence type="ECO:0000259" key="1">
    <source>
        <dbReference type="Pfam" id="PF12945"/>
    </source>
</evidence>
<evidence type="ECO:0000313" key="3">
    <source>
        <dbReference type="EMBL" id="MVQ45405.1"/>
    </source>
</evidence>
<feature type="domain" description="Type III secretion system flagellar brake protein YcgR PilZN" evidence="1">
    <location>
        <begin position="10"/>
        <end position="100"/>
    </location>
</feature>
<evidence type="ECO:0000313" key="4">
    <source>
        <dbReference type="EMBL" id="RHA69728.1"/>
    </source>
</evidence>
<evidence type="ECO:0000313" key="8">
    <source>
        <dbReference type="Proteomes" id="UP000284051"/>
    </source>
</evidence>
<keyword evidence="4" id="KW-0282">Flagellum</keyword>
<reference evidence="2 10" key="2">
    <citation type="journal article" date="2019" name="Nat. Med.">
        <title>A library of human gut bacterial isolates paired with longitudinal multiomics data enables mechanistic microbiome research.</title>
        <authorList>
            <person name="Poyet M."/>
            <person name="Groussin M."/>
            <person name="Gibbons S.M."/>
            <person name="Avila-Pacheco J."/>
            <person name="Jiang X."/>
            <person name="Kearney S.M."/>
            <person name="Perrotta A.R."/>
            <person name="Berdy B."/>
            <person name="Zhao S."/>
            <person name="Lieberman T.D."/>
            <person name="Swanson P.K."/>
            <person name="Smith M."/>
            <person name="Roesemann S."/>
            <person name="Alexander J.E."/>
            <person name="Rich S.A."/>
            <person name="Livny J."/>
            <person name="Vlamakis H."/>
            <person name="Clish C."/>
            <person name="Bullock K."/>
            <person name="Deik A."/>
            <person name="Scott J."/>
            <person name="Pierce K.A."/>
            <person name="Xavier R.J."/>
            <person name="Alm E.J."/>
        </authorList>
    </citation>
    <scope>NUCLEOTIDE SEQUENCE [LARGE SCALE GENOMIC DNA]</scope>
    <source>
        <strain evidence="2 10">BIOML-A1</strain>
    </source>
</reference>
<accession>A0A1Q6SAW1</accession>
<proteinExistence type="predicted"/>
<dbReference type="InterPro" id="IPR009926">
    <property type="entry name" value="T3SS_YcgR_PilZN"/>
</dbReference>
<reference evidence="3 11" key="3">
    <citation type="submission" date="2019-10" db="EMBL/GenBank/DDBJ databases">
        <title>Roseburia spp. ameliorate alcoholic fatty liver via restoration of gut barrier function.</title>
        <authorList>
            <person name="Seo B."/>
            <person name="Ko G."/>
        </authorList>
    </citation>
    <scope>NUCLEOTIDE SEQUENCE [LARGE SCALE GENOMIC DNA]</scope>
    <source>
        <strain evidence="3 11">SNUG30017</strain>
    </source>
</reference>
<evidence type="ECO:0000313" key="9">
    <source>
        <dbReference type="Proteomes" id="UP000284465"/>
    </source>
</evidence>
<dbReference type="AlphaFoldDB" id="A0A1Q6SAW1"/>
<dbReference type="Proteomes" id="UP000284465">
    <property type="component" value="Unassembled WGS sequence"/>
</dbReference>
<name>A0A1Q6SAW1_9FIRM</name>
<keyword evidence="4" id="KW-0969">Cilium</keyword>
<organism evidence="4 9">
    <name type="scientific">Roseburia intestinalis</name>
    <dbReference type="NCBI Taxonomy" id="166486"/>
    <lineage>
        <taxon>Bacteria</taxon>
        <taxon>Bacillati</taxon>
        <taxon>Bacillota</taxon>
        <taxon>Clostridia</taxon>
        <taxon>Lachnospirales</taxon>
        <taxon>Lachnospiraceae</taxon>
        <taxon>Roseburia</taxon>
    </lineage>
</organism>
<evidence type="ECO:0000313" key="5">
    <source>
        <dbReference type="EMBL" id="RHC20950.1"/>
    </source>
</evidence>
<dbReference type="Proteomes" id="UP000284051">
    <property type="component" value="Unassembled WGS sequence"/>
</dbReference>
<dbReference type="Proteomes" id="UP000283513">
    <property type="component" value="Unassembled WGS sequence"/>
</dbReference>
<evidence type="ECO:0000313" key="6">
    <source>
        <dbReference type="EMBL" id="RHG30429.1"/>
    </source>
</evidence>
<dbReference type="EMBL" id="QSFP01000002">
    <property type="protein sequence ID" value="RHA69728.1"/>
    <property type="molecule type" value="Genomic_DNA"/>
</dbReference>
<dbReference type="EMBL" id="WNAJ01000004">
    <property type="protein sequence ID" value="MTR84565.1"/>
    <property type="molecule type" value="Genomic_DNA"/>
</dbReference>
<sequence>MDMKVSDIIRIGDKIDIRVLQEVEQAEKTDVTVKTYKSKVLDFCSNGNMEIAMPMEAGKLVLLQLGVRYELVFFSRESLYRTVGQVKERYKKDNIYMLEMELKSQPEKFQRREYFRYPCLLDFKYYELTAEQAMLDSVDAIFSEIRDEHFYEKERKGKIMDLSGGGIRFTTEQEQKPDSWILAELRLKSQTMDNQYYIVANVIETSKIESAAEYRFMSRAKFSIKNDRVREEIIRYIFEEERRMRQQNSSERIKK</sequence>
<dbReference type="OrthoDB" id="9783080at2"/>
<dbReference type="EMBL" id="WGGT01000006">
    <property type="protein sequence ID" value="MVQ45405.1"/>
    <property type="molecule type" value="Genomic_DNA"/>
</dbReference>